<dbReference type="Gene3D" id="2.20.70.10">
    <property type="match status" value="1"/>
</dbReference>
<evidence type="ECO:0000259" key="7">
    <source>
        <dbReference type="PROSITE" id="PS50020"/>
    </source>
</evidence>
<dbReference type="GO" id="GO:0003723">
    <property type="term" value="F:RNA binding"/>
    <property type="evidence" value="ECO:0007669"/>
    <property type="project" value="TreeGrafter"/>
</dbReference>
<dbReference type="GO" id="GO:0008270">
    <property type="term" value="F:zinc ion binding"/>
    <property type="evidence" value="ECO:0007669"/>
    <property type="project" value="UniProtKB-KW"/>
</dbReference>
<proteinExistence type="predicted"/>
<dbReference type="RefSeq" id="XP_025412473.1">
    <property type="nucleotide sequence ID" value="XM_025556688.1"/>
</dbReference>
<dbReference type="PANTHER" id="PTHR13173">
    <property type="entry name" value="WW DOMAIN BINDING PROTEIN 4"/>
    <property type="match status" value="1"/>
</dbReference>
<keyword evidence="3" id="KW-0863">Zinc-finger</keyword>
<reference evidence="10" key="1">
    <citation type="submission" date="2025-08" db="UniProtKB">
        <authorList>
            <consortium name="RefSeq"/>
        </authorList>
    </citation>
    <scope>IDENTIFICATION</scope>
    <source>
        <tissue evidence="10">Whole body</tissue>
    </source>
</reference>
<evidence type="ECO:0000256" key="6">
    <source>
        <dbReference type="SAM" id="MobiDB-lite"/>
    </source>
</evidence>
<dbReference type="SUPFAM" id="SSF51045">
    <property type="entry name" value="WW domain"/>
    <property type="match status" value="1"/>
</dbReference>
<evidence type="ECO:0000256" key="4">
    <source>
        <dbReference type="ARBA" id="ARBA00022833"/>
    </source>
</evidence>
<dbReference type="SMART" id="SM00451">
    <property type="entry name" value="ZnF_U1"/>
    <property type="match status" value="1"/>
</dbReference>
<organism evidence="9 10">
    <name type="scientific">Sipha flava</name>
    <name type="common">yellow sugarcane aphid</name>
    <dbReference type="NCBI Taxonomy" id="143950"/>
    <lineage>
        <taxon>Eukaryota</taxon>
        <taxon>Metazoa</taxon>
        <taxon>Ecdysozoa</taxon>
        <taxon>Arthropoda</taxon>
        <taxon>Hexapoda</taxon>
        <taxon>Insecta</taxon>
        <taxon>Pterygota</taxon>
        <taxon>Neoptera</taxon>
        <taxon>Paraneoptera</taxon>
        <taxon>Hemiptera</taxon>
        <taxon>Sternorrhyncha</taxon>
        <taxon>Aphidomorpha</taxon>
        <taxon>Aphidoidea</taxon>
        <taxon>Aphididae</taxon>
        <taxon>Sipha</taxon>
    </lineage>
</organism>
<dbReference type="InterPro" id="IPR036236">
    <property type="entry name" value="Znf_C2H2_sf"/>
</dbReference>
<dbReference type="OrthoDB" id="191651at2759"/>
<evidence type="ECO:0000256" key="3">
    <source>
        <dbReference type="ARBA" id="ARBA00022771"/>
    </source>
</evidence>
<evidence type="ECO:0000256" key="2">
    <source>
        <dbReference type="ARBA" id="ARBA00022723"/>
    </source>
</evidence>
<evidence type="ECO:0000313" key="10">
    <source>
        <dbReference type="RefSeq" id="XP_025412473.1"/>
    </source>
</evidence>
<dbReference type="SUPFAM" id="SSF57667">
    <property type="entry name" value="beta-beta-alpha zinc fingers"/>
    <property type="match status" value="1"/>
</dbReference>
<sequence length="339" mass="38714">MTEFWKSTGKKYCDFCKCWIADNKPSIQFHENGKRHQNSVAKRLVDIKKNSAVERKEEQKMEMDMKRMEQNAMKAYYNDIQNNPDFSSQVLLKEKGISIRPTPYMMTPQPTGPHVNISYSKNNMPVSIKTVPPPKPEYVWHQSRTDDGTDMMYYWNTETGESVWEPPAEGFLSVAEQEGEQNKESSKKKKEKEKVTAKKKAPGSGSKAKKKKSDKEDKDDDDEDEDGGDGGDGGKSTVKVPVAVPPVVRGEFEPFMMETTRIGSWKAVETIPRPVIDLQLPEQEFVAVKVPSIKEKEHIFKEKVVGSVDAFTKKELTETISFKKSKFKKSNCRKRLNDE</sequence>
<accession>A0A8B8FPL0</accession>
<dbReference type="GeneID" id="112684951"/>
<dbReference type="InterPro" id="IPR036020">
    <property type="entry name" value="WW_dom_sf"/>
</dbReference>
<dbReference type="AlphaFoldDB" id="A0A8B8FPL0"/>
<dbReference type="InterPro" id="IPR040023">
    <property type="entry name" value="WBP4"/>
</dbReference>
<protein>
    <submittedName>
        <fullName evidence="10">WW domain-binding protein 4-like isoform X1</fullName>
    </submittedName>
</protein>
<dbReference type="PANTHER" id="PTHR13173:SF10">
    <property type="entry name" value="WW DOMAIN-BINDING PROTEIN 4"/>
    <property type="match status" value="1"/>
</dbReference>
<evidence type="ECO:0000256" key="5">
    <source>
        <dbReference type="ARBA" id="ARBA00023242"/>
    </source>
</evidence>
<comment type="subcellular location">
    <subcellularLocation>
        <location evidence="1">Nucleus</location>
    </subcellularLocation>
</comment>
<feature type="region of interest" description="Disordered" evidence="6">
    <location>
        <begin position="175"/>
        <end position="242"/>
    </location>
</feature>
<dbReference type="InterPro" id="IPR001202">
    <property type="entry name" value="WW_dom"/>
</dbReference>
<feature type="domain" description="Matrin-type" evidence="8">
    <location>
        <begin position="11"/>
        <end position="42"/>
    </location>
</feature>
<feature type="compositionally biased region" description="Basic residues" evidence="6">
    <location>
        <begin position="186"/>
        <end position="212"/>
    </location>
</feature>
<dbReference type="Gene3D" id="3.30.160.60">
    <property type="entry name" value="Classic Zinc Finger"/>
    <property type="match status" value="1"/>
</dbReference>
<keyword evidence="2" id="KW-0479">Metal-binding</keyword>
<dbReference type="Pfam" id="PF06220">
    <property type="entry name" value="zf-U1"/>
    <property type="match status" value="1"/>
</dbReference>
<keyword evidence="9" id="KW-1185">Reference proteome</keyword>
<evidence type="ECO:0000259" key="8">
    <source>
        <dbReference type="PROSITE" id="PS50171"/>
    </source>
</evidence>
<dbReference type="InterPro" id="IPR003604">
    <property type="entry name" value="Matrin/U1-like-C_Znf_C2H2"/>
</dbReference>
<dbReference type="PROSITE" id="PS50171">
    <property type="entry name" value="ZF_MATRIN"/>
    <property type="match status" value="1"/>
</dbReference>
<keyword evidence="4" id="KW-0862">Zinc</keyword>
<gene>
    <name evidence="10" type="primary">LOC112684951</name>
</gene>
<dbReference type="InterPro" id="IPR000690">
    <property type="entry name" value="Matrin/U1-C_Znf_C2H2"/>
</dbReference>
<dbReference type="InterPro" id="IPR013085">
    <property type="entry name" value="U1-CZ_Znf_C2H2"/>
</dbReference>
<feature type="compositionally biased region" description="Acidic residues" evidence="6">
    <location>
        <begin position="217"/>
        <end position="229"/>
    </location>
</feature>
<evidence type="ECO:0000313" key="9">
    <source>
        <dbReference type="Proteomes" id="UP000694846"/>
    </source>
</evidence>
<dbReference type="GO" id="GO:0000398">
    <property type="term" value="P:mRNA splicing, via spliceosome"/>
    <property type="evidence" value="ECO:0007669"/>
    <property type="project" value="InterPro"/>
</dbReference>
<name>A0A8B8FPL0_9HEMI</name>
<dbReference type="Proteomes" id="UP000694846">
    <property type="component" value="Unplaced"/>
</dbReference>
<keyword evidence="5" id="KW-0539">Nucleus</keyword>
<dbReference type="GO" id="GO:0071011">
    <property type="term" value="C:precatalytic spliceosome"/>
    <property type="evidence" value="ECO:0007669"/>
    <property type="project" value="TreeGrafter"/>
</dbReference>
<feature type="domain" description="WW" evidence="7">
    <location>
        <begin position="140"/>
        <end position="169"/>
    </location>
</feature>
<dbReference type="CDD" id="cd00201">
    <property type="entry name" value="WW"/>
    <property type="match status" value="1"/>
</dbReference>
<evidence type="ECO:0000256" key="1">
    <source>
        <dbReference type="ARBA" id="ARBA00004123"/>
    </source>
</evidence>
<dbReference type="PROSITE" id="PS50020">
    <property type="entry name" value="WW_DOMAIN_2"/>
    <property type="match status" value="1"/>
</dbReference>